<dbReference type="InterPro" id="IPR050317">
    <property type="entry name" value="Plant_Fungal_Acyltransferase"/>
</dbReference>
<dbReference type="InterPro" id="IPR023213">
    <property type="entry name" value="CAT-like_dom_sf"/>
</dbReference>
<dbReference type="PANTHER" id="PTHR31642">
    <property type="entry name" value="TRICHOTHECENE 3-O-ACETYLTRANSFERASE"/>
    <property type="match status" value="1"/>
</dbReference>
<evidence type="ECO:0000313" key="2">
    <source>
        <dbReference type="EMBL" id="CAI8600033.1"/>
    </source>
</evidence>
<reference evidence="2 3" key="1">
    <citation type="submission" date="2023-01" db="EMBL/GenBank/DDBJ databases">
        <authorList>
            <person name="Kreplak J."/>
        </authorList>
    </citation>
    <scope>NUCLEOTIDE SEQUENCE [LARGE SCALE GENOMIC DNA]</scope>
</reference>
<comment type="similarity">
    <text evidence="1">Belongs to the plant acyltransferase family.</text>
</comment>
<proteinExistence type="inferred from homology"/>
<dbReference type="Gene3D" id="3.30.559.10">
    <property type="entry name" value="Chloramphenicol acetyltransferase-like domain"/>
    <property type="match status" value="2"/>
</dbReference>
<sequence>MSKSIELPNCTYPREPVTNIPPSAPTPKHYLYLSNLDDQKFLRFSIKYVYIFKKSVNLNNLKSSLSRVLVDYYPLAGRLRRCSSNLDDDDGDDEKKLEVDCNGKGGLFVEAFMDITADELVEHSKFPNKSWRKFLYKVESQSFLDVPPLVVQVTILSCGGMILCTAINHALCDGIGTSQFLHAWAHLTTSPKTNLTISPFHSRHVLHPRQPATVNLHNHAYTRSQPNPQINLHKSIQSQPLIPTSFTFNSTHILSLKKQCTPSLKCTTFEVIAAHTWRSWIRSLNLMLPLPSTLNVKLLFSVNFRSVMNLPKGYYGNGFLLACAESKIEDLLDNNNLHYVVKLVQQAKSTVNDEEYIRSTVDLLEDKTVKTDVSTSLVISQWSKLGLEDVDFGEGKALHMGPLTSDVYCLFLPVVGDGVDGVRVVVSVPESMVESFEYQMTGSWEKKRENGDKVKNGFHANEILFL</sequence>
<dbReference type="EMBL" id="OX451737">
    <property type="protein sequence ID" value="CAI8600033.1"/>
    <property type="molecule type" value="Genomic_DNA"/>
</dbReference>
<dbReference type="Proteomes" id="UP001157006">
    <property type="component" value="Chromosome 2"/>
</dbReference>
<organism evidence="2 3">
    <name type="scientific">Vicia faba</name>
    <name type="common">Broad bean</name>
    <name type="synonym">Faba vulgaris</name>
    <dbReference type="NCBI Taxonomy" id="3906"/>
    <lineage>
        <taxon>Eukaryota</taxon>
        <taxon>Viridiplantae</taxon>
        <taxon>Streptophyta</taxon>
        <taxon>Embryophyta</taxon>
        <taxon>Tracheophyta</taxon>
        <taxon>Spermatophyta</taxon>
        <taxon>Magnoliopsida</taxon>
        <taxon>eudicotyledons</taxon>
        <taxon>Gunneridae</taxon>
        <taxon>Pentapetalae</taxon>
        <taxon>rosids</taxon>
        <taxon>fabids</taxon>
        <taxon>Fabales</taxon>
        <taxon>Fabaceae</taxon>
        <taxon>Papilionoideae</taxon>
        <taxon>50 kb inversion clade</taxon>
        <taxon>NPAAA clade</taxon>
        <taxon>Hologalegina</taxon>
        <taxon>IRL clade</taxon>
        <taxon>Fabeae</taxon>
        <taxon>Vicia</taxon>
    </lineage>
</organism>
<evidence type="ECO:0008006" key="4">
    <source>
        <dbReference type="Google" id="ProtNLM"/>
    </source>
</evidence>
<dbReference type="AlphaFoldDB" id="A0AAV0ZS86"/>
<evidence type="ECO:0000256" key="1">
    <source>
        <dbReference type="ARBA" id="ARBA00009861"/>
    </source>
</evidence>
<dbReference type="GO" id="GO:0016747">
    <property type="term" value="F:acyltransferase activity, transferring groups other than amino-acyl groups"/>
    <property type="evidence" value="ECO:0007669"/>
    <property type="project" value="TreeGrafter"/>
</dbReference>
<evidence type="ECO:0000313" key="3">
    <source>
        <dbReference type="Proteomes" id="UP001157006"/>
    </source>
</evidence>
<dbReference type="Pfam" id="PF02458">
    <property type="entry name" value="Transferase"/>
    <property type="match status" value="1"/>
</dbReference>
<gene>
    <name evidence="2" type="ORF">VFH_II202560</name>
</gene>
<keyword evidence="3" id="KW-1185">Reference proteome</keyword>
<name>A0AAV0ZS86_VICFA</name>
<dbReference type="PANTHER" id="PTHR31642:SF5">
    <property type="entry name" value="OS01G0104900 PROTEIN"/>
    <property type="match status" value="1"/>
</dbReference>
<accession>A0AAV0ZS86</accession>
<protein>
    <recommendedName>
        <fullName evidence="4">Omega-hydroxypalmitate O-feruloyl transferase</fullName>
    </recommendedName>
</protein>